<dbReference type="AlphaFoldDB" id="A0A3M7Q2M8"/>
<accession>A0A3M7Q2M8</accession>
<proteinExistence type="predicted"/>
<evidence type="ECO:0000313" key="1">
    <source>
        <dbReference type="EMBL" id="RNA05191.1"/>
    </source>
</evidence>
<feature type="non-terminal residue" evidence="1">
    <location>
        <position position="1"/>
    </location>
</feature>
<keyword evidence="2" id="KW-1185">Reference proteome</keyword>
<dbReference type="Proteomes" id="UP000276133">
    <property type="component" value="Unassembled WGS sequence"/>
</dbReference>
<gene>
    <name evidence="1" type="ORF">BpHYR1_023169</name>
</gene>
<reference evidence="1 2" key="1">
    <citation type="journal article" date="2018" name="Sci. Rep.">
        <title>Genomic signatures of local adaptation to the degree of environmental predictability in rotifers.</title>
        <authorList>
            <person name="Franch-Gras L."/>
            <person name="Hahn C."/>
            <person name="Garcia-Roger E.M."/>
            <person name="Carmona M.J."/>
            <person name="Serra M."/>
            <person name="Gomez A."/>
        </authorList>
    </citation>
    <scope>NUCLEOTIDE SEQUENCE [LARGE SCALE GENOMIC DNA]</scope>
    <source>
        <strain evidence="1">HYR1</strain>
    </source>
</reference>
<protein>
    <submittedName>
        <fullName evidence="1">Uncharacterized protein</fullName>
    </submittedName>
</protein>
<evidence type="ECO:0000313" key="2">
    <source>
        <dbReference type="Proteomes" id="UP000276133"/>
    </source>
</evidence>
<name>A0A3M7Q2M8_BRAPC</name>
<sequence>SSSSFCSKVYQFGELKNLIDKSNKAKYTVKSIPCVNEFFFNGDLITVFYEKLPKILCTCSALSSRLNLCQVPIQTNCLPMD</sequence>
<organism evidence="1 2">
    <name type="scientific">Brachionus plicatilis</name>
    <name type="common">Marine rotifer</name>
    <name type="synonym">Brachionus muelleri</name>
    <dbReference type="NCBI Taxonomy" id="10195"/>
    <lineage>
        <taxon>Eukaryota</taxon>
        <taxon>Metazoa</taxon>
        <taxon>Spiralia</taxon>
        <taxon>Gnathifera</taxon>
        <taxon>Rotifera</taxon>
        <taxon>Eurotatoria</taxon>
        <taxon>Monogononta</taxon>
        <taxon>Pseudotrocha</taxon>
        <taxon>Ploima</taxon>
        <taxon>Brachionidae</taxon>
        <taxon>Brachionus</taxon>
    </lineage>
</organism>
<comment type="caution">
    <text evidence="1">The sequence shown here is derived from an EMBL/GenBank/DDBJ whole genome shotgun (WGS) entry which is preliminary data.</text>
</comment>
<dbReference type="EMBL" id="REGN01007822">
    <property type="protein sequence ID" value="RNA05191.1"/>
    <property type="molecule type" value="Genomic_DNA"/>
</dbReference>